<sequence>MPPLFRWIRTRFKCRNRWSKEPELKKTLLHQAPRASPFAVHKAIGPLFGFSPVAVSILYSQSKGRKEMAQQPKGVVEMEVDEEACQPKVKEKATEEKCGIDPEKLKIETFDIGSFTLSELGFN</sequence>
<accession>A0A8X6XYN3</accession>
<dbReference type="Proteomes" id="UP000886998">
    <property type="component" value="Unassembled WGS sequence"/>
</dbReference>
<evidence type="ECO:0000313" key="1">
    <source>
        <dbReference type="EMBL" id="GFY61794.1"/>
    </source>
</evidence>
<gene>
    <name evidence="1" type="ORF">TNIN_84671</name>
</gene>
<comment type="caution">
    <text evidence="1">The sequence shown here is derived from an EMBL/GenBank/DDBJ whole genome shotgun (WGS) entry which is preliminary data.</text>
</comment>
<dbReference type="AlphaFoldDB" id="A0A8X6XYN3"/>
<reference evidence="1" key="1">
    <citation type="submission" date="2020-08" db="EMBL/GenBank/DDBJ databases">
        <title>Multicomponent nature underlies the extraordinary mechanical properties of spider dragline silk.</title>
        <authorList>
            <person name="Kono N."/>
            <person name="Nakamura H."/>
            <person name="Mori M."/>
            <person name="Yoshida Y."/>
            <person name="Ohtoshi R."/>
            <person name="Malay A.D."/>
            <person name="Moran D.A.P."/>
            <person name="Tomita M."/>
            <person name="Numata K."/>
            <person name="Arakawa K."/>
        </authorList>
    </citation>
    <scope>NUCLEOTIDE SEQUENCE</scope>
</reference>
<evidence type="ECO:0000313" key="2">
    <source>
        <dbReference type="Proteomes" id="UP000886998"/>
    </source>
</evidence>
<keyword evidence="2" id="KW-1185">Reference proteome</keyword>
<name>A0A8X6XYN3_9ARAC</name>
<organism evidence="1 2">
    <name type="scientific">Trichonephila inaurata madagascariensis</name>
    <dbReference type="NCBI Taxonomy" id="2747483"/>
    <lineage>
        <taxon>Eukaryota</taxon>
        <taxon>Metazoa</taxon>
        <taxon>Ecdysozoa</taxon>
        <taxon>Arthropoda</taxon>
        <taxon>Chelicerata</taxon>
        <taxon>Arachnida</taxon>
        <taxon>Araneae</taxon>
        <taxon>Araneomorphae</taxon>
        <taxon>Entelegynae</taxon>
        <taxon>Araneoidea</taxon>
        <taxon>Nephilidae</taxon>
        <taxon>Trichonephila</taxon>
        <taxon>Trichonephila inaurata</taxon>
    </lineage>
</organism>
<protein>
    <submittedName>
        <fullName evidence="1">Uncharacterized protein</fullName>
    </submittedName>
</protein>
<dbReference type="EMBL" id="BMAV01013811">
    <property type="protein sequence ID" value="GFY61794.1"/>
    <property type="molecule type" value="Genomic_DNA"/>
</dbReference>
<proteinExistence type="predicted"/>